<dbReference type="AlphaFoldDB" id="A0A0F9KVZ4"/>
<accession>A0A0F9KVZ4</accession>
<reference evidence="1" key="1">
    <citation type="journal article" date="2015" name="Nature">
        <title>Complex archaea that bridge the gap between prokaryotes and eukaryotes.</title>
        <authorList>
            <person name="Spang A."/>
            <person name="Saw J.H."/>
            <person name="Jorgensen S.L."/>
            <person name="Zaremba-Niedzwiedzka K."/>
            <person name="Martijn J."/>
            <person name="Lind A.E."/>
            <person name="van Eijk R."/>
            <person name="Schleper C."/>
            <person name="Guy L."/>
            <person name="Ettema T.J."/>
        </authorList>
    </citation>
    <scope>NUCLEOTIDE SEQUENCE</scope>
</reference>
<dbReference type="EMBL" id="LAZR01007245">
    <property type="protein sequence ID" value="KKM86514.1"/>
    <property type="molecule type" value="Genomic_DNA"/>
</dbReference>
<sequence>MLKLQIGKMRAARGGGTRWIYVTHGGEELKVKVQAEDNGVYLVFDAPPTFNIAR</sequence>
<organism evidence="1">
    <name type="scientific">marine sediment metagenome</name>
    <dbReference type="NCBI Taxonomy" id="412755"/>
    <lineage>
        <taxon>unclassified sequences</taxon>
        <taxon>metagenomes</taxon>
        <taxon>ecological metagenomes</taxon>
    </lineage>
</organism>
<gene>
    <name evidence="1" type="ORF">LCGC14_1278370</name>
</gene>
<protein>
    <submittedName>
        <fullName evidence="1">Uncharacterized protein</fullName>
    </submittedName>
</protein>
<feature type="non-terminal residue" evidence="1">
    <location>
        <position position="54"/>
    </location>
</feature>
<proteinExistence type="predicted"/>
<name>A0A0F9KVZ4_9ZZZZ</name>
<comment type="caution">
    <text evidence="1">The sequence shown here is derived from an EMBL/GenBank/DDBJ whole genome shotgun (WGS) entry which is preliminary data.</text>
</comment>
<evidence type="ECO:0000313" key="1">
    <source>
        <dbReference type="EMBL" id="KKM86514.1"/>
    </source>
</evidence>